<dbReference type="Gene3D" id="3.90.280.10">
    <property type="entry name" value="PEBP-like"/>
    <property type="match status" value="1"/>
</dbReference>
<feature type="signal peptide" evidence="1">
    <location>
        <begin position="1"/>
        <end position="21"/>
    </location>
</feature>
<name>A0A6A7B5F6_9PLEO</name>
<keyword evidence="3" id="KW-1185">Reference proteome</keyword>
<feature type="chain" id="PRO_5025675812" evidence="1">
    <location>
        <begin position="22"/>
        <end position="242"/>
    </location>
</feature>
<sequence length="242" mass="26950">MLLHASFGLACLLQSCGTTTALPTEQHPLNQHDRNNVQTVRAKLKIAEIIPTVIDDFLPSLMLSVRWSKKDAELGNIIKPEKLQRQPEITVNNIANTVVAKKTNLSYVITLTDPDAPSRDNPEWSEMCHWVATNVSVSRNSFSIPPVPEYALTKQTTSEHRGLDDVVKYKPPGPPKKSGKHRYVFLVFAAKNGTAETLHLSKPKTRQHWGTGTERGGVRNWASENGLVPVAANFIYAQHKEQ</sequence>
<dbReference type="PANTHER" id="PTHR11362">
    <property type="entry name" value="PHOSPHATIDYLETHANOLAMINE-BINDING PROTEIN"/>
    <property type="match status" value="1"/>
</dbReference>
<dbReference type="GO" id="GO:0046578">
    <property type="term" value="P:regulation of Ras protein signal transduction"/>
    <property type="evidence" value="ECO:0007669"/>
    <property type="project" value="TreeGrafter"/>
</dbReference>
<dbReference type="GO" id="GO:0030414">
    <property type="term" value="F:peptidase inhibitor activity"/>
    <property type="evidence" value="ECO:0007669"/>
    <property type="project" value="TreeGrafter"/>
</dbReference>
<dbReference type="CDD" id="cd00866">
    <property type="entry name" value="PEBP_euk"/>
    <property type="match status" value="1"/>
</dbReference>
<evidence type="ECO:0000256" key="1">
    <source>
        <dbReference type="SAM" id="SignalP"/>
    </source>
</evidence>
<dbReference type="SUPFAM" id="SSF49777">
    <property type="entry name" value="PEBP-like"/>
    <property type="match status" value="1"/>
</dbReference>
<dbReference type="GO" id="GO:0005543">
    <property type="term" value="F:phospholipid binding"/>
    <property type="evidence" value="ECO:0007669"/>
    <property type="project" value="TreeGrafter"/>
</dbReference>
<proteinExistence type="predicted"/>
<dbReference type="InterPro" id="IPR008914">
    <property type="entry name" value="PEBP"/>
</dbReference>
<accession>A0A6A7B5F6</accession>
<evidence type="ECO:0000313" key="2">
    <source>
        <dbReference type="EMBL" id="KAF2850650.1"/>
    </source>
</evidence>
<organism evidence="2 3">
    <name type="scientific">Plenodomus tracheiphilus IPT5</name>
    <dbReference type="NCBI Taxonomy" id="1408161"/>
    <lineage>
        <taxon>Eukaryota</taxon>
        <taxon>Fungi</taxon>
        <taxon>Dikarya</taxon>
        <taxon>Ascomycota</taxon>
        <taxon>Pezizomycotina</taxon>
        <taxon>Dothideomycetes</taxon>
        <taxon>Pleosporomycetidae</taxon>
        <taxon>Pleosporales</taxon>
        <taxon>Pleosporineae</taxon>
        <taxon>Leptosphaeriaceae</taxon>
        <taxon>Plenodomus</taxon>
    </lineage>
</organism>
<gene>
    <name evidence="2" type="ORF">T440DRAFT_468231</name>
</gene>
<dbReference type="GO" id="GO:0030162">
    <property type="term" value="P:regulation of proteolysis"/>
    <property type="evidence" value="ECO:0007669"/>
    <property type="project" value="TreeGrafter"/>
</dbReference>
<evidence type="ECO:0000313" key="3">
    <source>
        <dbReference type="Proteomes" id="UP000799423"/>
    </source>
</evidence>
<dbReference type="Proteomes" id="UP000799423">
    <property type="component" value="Unassembled WGS sequence"/>
</dbReference>
<dbReference type="EMBL" id="MU006305">
    <property type="protein sequence ID" value="KAF2850650.1"/>
    <property type="molecule type" value="Genomic_DNA"/>
</dbReference>
<dbReference type="PANTHER" id="PTHR11362:SF148">
    <property type="entry name" value="CARBOXYPEPTIDASE Y INHIBITOR"/>
    <property type="match status" value="1"/>
</dbReference>
<reference evidence="2" key="1">
    <citation type="submission" date="2020-01" db="EMBL/GenBank/DDBJ databases">
        <authorList>
            <consortium name="DOE Joint Genome Institute"/>
            <person name="Haridas S."/>
            <person name="Albert R."/>
            <person name="Binder M."/>
            <person name="Bloem J."/>
            <person name="Labutti K."/>
            <person name="Salamov A."/>
            <person name="Andreopoulos B."/>
            <person name="Baker S.E."/>
            <person name="Barry K."/>
            <person name="Bills G."/>
            <person name="Bluhm B.H."/>
            <person name="Cannon C."/>
            <person name="Castanera R."/>
            <person name="Culley D.E."/>
            <person name="Daum C."/>
            <person name="Ezra D."/>
            <person name="Gonzalez J.B."/>
            <person name="Henrissat B."/>
            <person name="Kuo A."/>
            <person name="Liang C."/>
            <person name="Lipzen A."/>
            <person name="Lutzoni F."/>
            <person name="Magnuson J."/>
            <person name="Mondo S."/>
            <person name="Nolan M."/>
            <person name="Ohm R."/>
            <person name="Pangilinan J."/>
            <person name="Park H.-J."/>
            <person name="Ramirez L."/>
            <person name="Alfaro M."/>
            <person name="Sun H."/>
            <person name="Tritt A."/>
            <person name="Yoshinaga Y."/>
            <person name="Zwiers L.-H."/>
            <person name="Turgeon B.G."/>
            <person name="Goodwin S.B."/>
            <person name="Spatafora J.W."/>
            <person name="Crous P.W."/>
            <person name="Grigoriev I.V."/>
        </authorList>
    </citation>
    <scope>NUCLEOTIDE SEQUENCE</scope>
    <source>
        <strain evidence="2">IPT5</strain>
    </source>
</reference>
<dbReference type="OrthoDB" id="2506647at2759"/>
<dbReference type="InterPro" id="IPR036610">
    <property type="entry name" value="PEBP-like_sf"/>
</dbReference>
<protein>
    <submittedName>
        <fullName evidence="2">PEBP-like protein</fullName>
    </submittedName>
</protein>
<dbReference type="AlphaFoldDB" id="A0A6A7B5F6"/>
<keyword evidence="1" id="KW-0732">Signal</keyword>
<dbReference type="InterPro" id="IPR035810">
    <property type="entry name" value="PEBP_euk"/>
</dbReference>
<dbReference type="Pfam" id="PF01161">
    <property type="entry name" value="PBP"/>
    <property type="match status" value="1"/>
</dbReference>